<organism evidence="1 2">
    <name type="scientific">Ornithinimicrobium cryptoxanthini</name>
    <dbReference type="NCBI Taxonomy" id="2934161"/>
    <lineage>
        <taxon>Bacteria</taxon>
        <taxon>Bacillati</taxon>
        <taxon>Actinomycetota</taxon>
        <taxon>Actinomycetes</taxon>
        <taxon>Micrococcales</taxon>
        <taxon>Ornithinimicrobiaceae</taxon>
        <taxon>Ornithinimicrobium</taxon>
    </lineage>
</organism>
<accession>A0ABY4YHP8</accession>
<evidence type="ECO:0000313" key="2">
    <source>
        <dbReference type="Proteomes" id="UP001056535"/>
    </source>
</evidence>
<dbReference type="EMBL" id="CP099490">
    <property type="protein sequence ID" value="USQ76318.1"/>
    <property type="molecule type" value="Genomic_DNA"/>
</dbReference>
<evidence type="ECO:0000313" key="1">
    <source>
        <dbReference type="EMBL" id="USQ76318.1"/>
    </source>
</evidence>
<keyword evidence="2" id="KW-1185">Reference proteome</keyword>
<dbReference type="Proteomes" id="UP001056535">
    <property type="component" value="Chromosome"/>
</dbReference>
<sequence length="538" mass="59466">MAQDQPVGHDALVVDGAFGCGYLVRAGTNTAPGLVAGWPVHKLGSLTYHLHPRTRLHAAVRDGGPGRVVILGHPVDVRAGLGDGDLICEDVLDSWTDQGLDAAVRHLAYLGGRWTAFLDAVVAPGEPGRVTVVPDCQATQAVFYSTYKGVALGSQPALVAQAVDTGPDEAAQRMWDALRKARRTGVIFHPGTMTTHEGVLPLVPNHLLRLSVAGAAVSVEHERFWPFQDRVERTDTRAVTSEFIDYFREHTRLLCDFGTPVISLTGGMDSRTSLAAALPHLHEDSFTFTYFNPRDGLTKKGAADDVFEANAIAFGVGVQHRVLRWRRPRRGSAFDEIIARTYPVQRASTGAAHAMWADLPHDIIHLQSIGAEVGTTFFTKRPEGPITADRLLEIVSTRADLGQEMARAAFGDYLDYAQFTHEAIRGYDPHDVFYWEQRMGKWGYQKFQDGDFSHRMLLPFNDRGLIELMQSLPYPQRESKVLLHALLATVPAPATPAPADEARIGWRDVVAARPHVRPRLARLRDRLPRRQTTQRSMP</sequence>
<gene>
    <name evidence="1" type="ORF">NF557_17305</name>
</gene>
<evidence type="ECO:0008006" key="3">
    <source>
        <dbReference type="Google" id="ProtNLM"/>
    </source>
</evidence>
<name>A0ABY4YHP8_9MICO</name>
<dbReference type="RefSeq" id="WP_252621013.1">
    <property type="nucleotide sequence ID" value="NZ_CP099490.1"/>
</dbReference>
<reference evidence="1" key="1">
    <citation type="submission" date="2022-06" db="EMBL/GenBank/DDBJ databases">
        <title>Ornithinimicrobium JY.X270.</title>
        <authorList>
            <person name="Huang Y."/>
        </authorList>
    </citation>
    <scope>NUCLEOTIDE SEQUENCE</scope>
    <source>
        <strain evidence="1">JY.X270</strain>
    </source>
</reference>
<dbReference type="SUPFAM" id="SSF52402">
    <property type="entry name" value="Adenine nucleotide alpha hydrolases-like"/>
    <property type="match status" value="1"/>
</dbReference>
<protein>
    <recommendedName>
        <fullName evidence="3">Asparagine synthase (Glutamine-hydrolysing)</fullName>
    </recommendedName>
</protein>
<proteinExistence type="predicted"/>